<comment type="caution">
    <text evidence="1">The sequence shown here is derived from an EMBL/GenBank/DDBJ whole genome shotgun (WGS) entry which is preliminary data.</text>
</comment>
<sequence>MPHQRTLSGTPLRTIPEDRAITITSAVDEAMIKQSSRDESADAFQNSLAIHLLEKKLARLVEGKEHVRIKLQLLDLHLEKCRRELSSLHKAVYD</sequence>
<accession>A0A5N5CZ62</accession>
<evidence type="ECO:0000313" key="1">
    <source>
        <dbReference type="EMBL" id="KAB2570607.1"/>
    </source>
</evidence>
<dbReference type="EMBL" id="VCHE01000129">
    <property type="protein sequence ID" value="KAB2570607.1"/>
    <property type="molecule type" value="Genomic_DNA"/>
</dbReference>
<keyword evidence="2" id="KW-1185">Reference proteome</keyword>
<dbReference type="Proteomes" id="UP000325902">
    <property type="component" value="Unassembled WGS sequence"/>
</dbReference>
<gene>
    <name evidence="1" type="ORF">DBV05_g10722</name>
</gene>
<proteinExistence type="predicted"/>
<organism evidence="1 2">
    <name type="scientific">Lasiodiplodia theobromae</name>
    <dbReference type="NCBI Taxonomy" id="45133"/>
    <lineage>
        <taxon>Eukaryota</taxon>
        <taxon>Fungi</taxon>
        <taxon>Dikarya</taxon>
        <taxon>Ascomycota</taxon>
        <taxon>Pezizomycotina</taxon>
        <taxon>Dothideomycetes</taxon>
        <taxon>Dothideomycetes incertae sedis</taxon>
        <taxon>Botryosphaeriales</taxon>
        <taxon>Botryosphaeriaceae</taxon>
        <taxon>Lasiodiplodia</taxon>
    </lineage>
</organism>
<name>A0A5N5CZ62_9PEZI</name>
<dbReference type="OrthoDB" id="10450539at2759"/>
<protein>
    <submittedName>
        <fullName evidence="1">Uncharacterized protein</fullName>
    </submittedName>
</protein>
<dbReference type="AlphaFoldDB" id="A0A5N5CZ62"/>
<reference evidence="1 2" key="1">
    <citation type="journal article" date="2019" name="Sci. Rep.">
        <title>A multi-omics analysis of the grapevine pathogen Lasiodiplodia theobromae reveals that temperature affects the expression of virulence- and pathogenicity-related genes.</title>
        <authorList>
            <person name="Felix C."/>
            <person name="Meneses R."/>
            <person name="Goncalves M.F.M."/>
            <person name="Tilleman L."/>
            <person name="Duarte A.S."/>
            <person name="Jorrin-Novo J.V."/>
            <person name="Van de Peer Y."/>
            <person name="Deforce D."/>
            <person name="Van Nieuwerburgh F."/>
            <person name="Esteves A.C."/>
            <person name="Alves A."/>
        </authorList>
    </citation>
    <scope>NUCLEOTIDE SEQUENCE [LARGE SCALE GENOMIC DNA]</scope>
    <source>
        <strain evidence="1 2">LA-SOL3</strain>
    </source>
</reference>
<evidence type="ECO:0000313" key="2">
    <source>
        <dbReference type="Proteomes" id="UP000325902"/>
    </source>
</evidence>